<accession>A0ABN5BMT4</accession>
<gene>
    <name evidence="1" type="ORF">BAZ09_002010</name>
</gene>
<evidence type="ECO:0000313" key="1">
    <source>
        <dbReference type="EMBL" id="ATC35042.1"/>
    </source>
</evidence>
<sequence>MSIEYHNILPNESRAYRMIRLESLKEFPEAFSANYEESVKIEKLRLEEDIETQISERFVTGVFIDNELSGICAFVNLGNNTGNILQMYVRKGFLKIQFTIISVQVQGALGEVE</sequence>
<organism evidence="1 2">
    <name type="scientific">Elizabethkingia anophelis R26</name>
    <dbReference type="NCBI Taxonomy" id="1246994"/>
    <lineage>
        <taxon>Bacteria</taxon>
        <taxon>Pseudomonadati</taxon>
        <taxon>Bacteroidota</taxon>
        <taxon>Flavobacteriia</taxon>
        <taxon>Flavobacteriales</taxon>
        <taxon>Weeksellaceae</taxon>
        <taxon>Elizabethkingia</taxon>
    </lineage>
</organism>
<name>A0ABN5BMT4_9FLAO</name>
<keyword evidence="2" id="KW-1185">Reference proteome</keyword>
<dbReference type="RefSeq" id="WP_009088709.1">
    <property type="nucleotide sequence ID" value="NZ_ANIW01000050.1"/>
</dbReference>
<dbReference type="GeneID" id="56683234"/>
<dbReference type="Proteomes" id="UP000190057">
    <property type="component" value="Chromosome"/>
</dbReference>
<proteinExistence type="predicted"/>
<protein>
    <submittedName>
        <fullName evidence="1">GNAT family acetyltransferase</fullName>
    </submittedName>
</protein>
<dbReference type="EMBL" id="CP023401">
    <property type="protein sequence ID" value="ATC35042.1"/>
    <property type="molecule type" value="Genomic_DNA"/>
</dbReference>
<dbReference type="Gene3D" id="3.40.630.30">
    <property type="match status" value="1"/>
</dbReference>
<reference evidence="1 2" key="1">
    <citation type="submission" date="2017-09" db="EMBL/GenBank/DDBJ databases">
        <title>Complete circularized genomes of four mosquito-derived Elizabethkingia anophelis isolates.</title>
        <authorList>
            <person name="Nicholson A.C."/>
            <person name="Xu J."/>
        </authorList>
    </citation>
    <scope>NUCLEOTIDE SEQUENCE [LARGE SCALE GENOMIC DNA]</scope>
    <source>
        <strain evidence="1 2">R26</strain>
    </source>
</reference>
<evidence type="ECO:0000313" key="2">
    <source>
        <dbReference type="Proteomes" id="UP000190057"/>
    </source>
</evidence>